<reference evidence="2" key="1">
    <citation type="submission" date="2016-11" db="UniProtKB">
        <authorList>
            <consortium name="WormBaseParasite"/>
        </authorList>
    </citation>
    <scope>IDENTIFICATION</scope>
    <source>
        <strain evidence="2">KR3021</strain>
    </source>
</reference>
<name>A0AC35UDV6_9BILA</name>
<protein>
    <submittedName>
        <fullName evidence="2">Protein quiver</fullName>
    </submittedName>
</protein>
<dbReference type="Proteomes" id="UP000095286">
    <property type="component" value="Unplaced"/>
</dbReference>
<organism evidence="1 2">
    <name type="scientific">Rhabditophanes sp. KR3021</name>
    <dbReference type="NCBI Taxonomy" id="114890"/>
    <lineage>
        <taxon>Eukaryota</taxon>
        <taxon>Metazoa</taxon>
        <taxon>Ecdysozoa</taxon>
        <taxon>Nematoda</taxon>
        <taxon>Chromadorea</taxon>
        <taxon>Rhabditida</taxon>
        <taxon>Tylenchina</taxon>
        <taxon>Panagrolaimomorpha</taxon>
        <taxon>Strongyloidoidea</taxon>
        <taxon>Alloionematidae</taxon>
        <taxon>Rhabditophanes</taxon>
    </lineage>
</organism>
<dbReference type="WBParaSite" id="RSKR_0001040850.1">
    <property type="protein sequence ID" value="RSKR_0001040850.1"/>
    <property type="gene ID" value="RSKR_0001040850"/>
</dbReference>
<evidence type="ECO:0000313" key="2">
    <source>
        <dbReference type="WBParaSite" id="RSKR_0001040850.1"/>
    </source>
</evidence>
<accession>A0AC35UDV6</accession>
<proteinExistence type="predicted"/>
<sequence>MIWEKIGHENQTINKGLAIHQTTPLPPKDYVSKTNDSCATVAGSFQNYKATFDSFASMLTDFGKDIAIPVSQNISVSQIEDHFNSIQTAFALYEANITAPIINADVNLICISHVYKEGGNTMAVTPIPQKDIPCDKNEPCATGTYSYGDSKLIIQGCAKMMVIIDPTIQLSFKKECHHNQSPILGTNAFANTEICTCITDKCNSSFVNTPSTIMTKTLNDTKNQPNFIIKTLVNHETNITKPVERDSNHLICILSTTRTEADLIDKTAPVPTMSCGFQEPCVTINTKIEGYSVTYRGCGALIRGFNPSITPPFEDVCDDLNVKTPLAPGLEDVLHVCYCKTDRCNSSIGNTPAIIILFLTLMSSMLFCI</sequence>
<evidence type="ECO:0000313" key="1">
    <source>
        <dbReference type="Proteomes" id="UP000095286"/>
    </source>
</evidence>